<dbReference type="EMBL" id="SLXB01000023">
    <property type="protein sequence ID" value="TCO88952.1"/>
    <property type="molecule type" value="Genomic_DNA"/>
</dbReference>
<gene>
    <name evidence="2" type="ORF">EV202_12360</name>
</gene>
<dbReference type="InterPro" id="IPR043741">
    <property type="entry name" value="DUF5686"/>
</dbReference>
<keyword evidence="2" id="KW-0378">Hydrolase</keyword>
<keyword evidence="2" id="KW-0121">Carboxypeptidase</keyword>
<sequence length="878" mass="100991">MIGSYLLTLQPDYCVTSMKHIYIISALFLLSLFACVPASAQIKGVVTDSLTNEPLMYITVQYEGKGVGGISNGNGEYQVETRKGWNELTFSAVGYITKKVKFEPGTKVLNVKMLADDIMLSEVVVKPKKEKYSRKNNPAVEFMKKVIENKKALKLEENDYYQYRKYEKMKMSVNDITPEKMEKGIYKKFSFFKDQVELSPKTNKMILPISVKETAGKTIYRKDPKSEKTIIEGMNSTGIEEFFSTGDMLGTILSEVFCDINIYDDDIRLMRRRFVSPIGKGAISFYKYYLMDTLMVDKQECVHLTFVPQNPQDFGFTGHLYVVKDSTYAVKKCTMNLPKKTGVNFVENLDIVQEFEQLPDNNWVLTDDDMTVELKFVKGIQGLEVQRTTKYSDYSFQEIEPRLFRLKGSVIKEANMLAKSDEYWAKVRQVPLTKKESTMDVFMNRIEQIPGFKYVIFGAKALIENFVETGTKNHPSKFDLGPINTMITSNYVNGTRFRLSGMSTGKLHPHWLFSGYGAYGTKDKKWFYSGEAAYSFNKREHVLWEFPKHHIAFKYTYDVMSPMDKYLATDKDNVFVGWKWTTVDQMSYMRDATLHYELETNTGFSVHAMARHRNDQPAGILQYWKNDGRTPGVRGDNNTLVRDITTAELGVTLRYAPGETFVNTKQRRVPISLDAPIFSISHTAGFKGVLGGEYNFNMTEASVRKRFWLGAWGKIDVTARAGAQWNTVPFPLLNLPMANLSYITQHNESFNLINNMEFLNDRYASLALTYDMNGKLFNRLPLIKKLKWRETFRVRGLWGTLTDKNNPYKSDNADLFLFPTRNGIPTSYVMGKTPYIEASVGVYNIFKLLHIEYVRRLTYTDLLGVKKDGIRFMIMMIF</sequence>
<dbReference type="Proteomes" id="UP000295600">
    <property type="component" value="Unassembled WGS sequence"/>
</dbReference>
<protein>
    <submittedName>
        <fullName evidence="2">Carboxypeptidase-like protein</fullName>
    </submittedName>
</protein>
<accession>A0A4R2LJ57</accession>
<evidence type="ECO:0000313" key="3">
    <source>
        <dbReference type="Proteomes" id="UP000295600"/>
    </source>
</evidence>
<dbReference type="AlphaFoldDB" id="A0A4R2LJ57"/>
<keyword evidence="1" id="KW-0472">Membrane</keyword>
<keyword evidence="2" id="KW-0645">Protease</keyword>
<organism evidence="2 3">
    <name type="scientific">Prevotella heparinolytica</name>
    <dbReference type="NCBI Taxonomy" id="28113"/>
    <lineage>
        <taxon>Bacteria</taxon>
        <taxon>Pseudomonadati</taxon>
        <taxon>Bacteroidota</taxon>
        <taxon>Bacteroidia</taxon>
        <taxon>Bacteroidales</taxon>
        <taxon>Bacteroidaceae</taxon>
        <taxon>Bacteroides</taxon>
    </lineage>
</organism>
<keyword evidence="1" id="KW-0812">Transmembrane</keyword>
<dbReference type="SUPFAM" id="SSF49464">
    <property type="entry name" value="Carboxypeptidase regulatory domain-like"/>
    <property type="match status" value="1"/>
</dbReference>
<dbReference type="Pfam" id="PF18939">
    <property type="entry name" value="DUF5686"/>
    <property type="match status" value="1"/>
</dbReference>
<dbReference type="GO" id="GO:0004180">
    <property type="term" value="F:carboxypeptidase activity"/>
    <property type="evidence" value="ECO:0007669"/>
    <property type="project" value="UniProtKB-KW"/>
</dbReference>
<comment type="caution">
    <text evidence="2">The sequence shown here is derived from an EMBL/GenBank/DDBJ whole genome shotgun (WGS) entry which is preliminary data.</text>
</comment>
<reference evidence="2 3" key="1">
    <citation type="submission" date="2019-03" db="EMBL/GenBank/DDBJ databases">
        <title>Genomic Encyclopedia of Type Strains, Phase IV (KMG-IV): sequencing the most valuable type-strain genomes for metagenomic binning, comparative biology and taxonomic classification.</title>
        <authorList>
            <person name="Goeker M."/>
        </authorList>
    </citation>
    <scope>NUCLEOTIDE SEQUENCE [LARGE SCALE GENOMIC DNA]</scope>
    <source>
        <strain evidence="2 3">DSM 23917</strain>
    </source>
</reference>
<dbReference type="Gene3D" id="2.60.40.1120">
    <property type="entry name" value="Carboxypeptidase-like, regulatory domain"/>
    <property type="match status" value="1"/>
</dbReference>
<feature type="transmembrane region" description="Helical" evidence="1">
    <location>
        <begin position="21"/>
        <end position="40"/>
    </location>
</feature>
<evidence type="ECO:0000313" key="2">
    <source>
        <dbReference type="EMBL" id="TCO88952.1"/>
    </source>
</evidence>
<proteinExistence type="predicted"/>
<evidence type="ECO:0000256" key="1">
    <source>
        <dbReference type="SAM" id="Phobius"/>
    </source>
</evidence>
<keyword evidence="1" id="KW-1133">Transmembrane helix</keyword>
<dbReference type="InterPro" id="IPR008969">
    <property type="entry name" value="CarboxyPept-like_regulatory"/>
</dbReference>
<name>A0A4R2LJ57_9BACE</name>
<dbReference type="Pfam" id="PF13715">
    <property type="entry name" value="CarbopepD_reg_2"/>
    <property type="match status" value="1"/>
</dbReference>